<feature type="transmembrane region" description="Helical" evidence="1">
    <location>
        <begin position="221"/>
        <end position="243"/>
    </location>
</feature>
<dbReference type="AlphaFoldDB" id="A0A382TT96"/>
<sequence length="246" mass="28409">MFIKTFQIVFFIIIFFTKIISAEAYFDLSENNIKIETNFNGKEIIIFGILNDDQETLITIKGPEKNAVMQKKERILGFWFNTKKITYNKIPSIFFIASSANIKDILPTSTIIKEELSFDYLLENKLSQRNFISNSSLDSWKNNFVRLKSDKSLFKEYKVEKIENKLFQTRIFFPAKSIPGEYKVNVYQIKNNIVLNKKEKIITLAKSGVGSQIYDFAHNNAVAYGLFVIIFAVLSGLLAATLFRRS</sequence>
<gene>
    <name evidence="2" type="ORF">METZ01_LOCUS378138</name>
</gene>
<evidence type="ECO:0000256" key="1">
    <source>
        <dbReference type="SAM" id="Phobius"/>
    </source>
</evidence>
<keyword evidence="1" id="KW-0812">Transmembrane</keyword>
<dbReference type="Pfam" id="PF09608">
    <property type="entry name" value="Alph_Pro_TM"/>
    <property type="match status" value="1"/>
</dbReference>
<dbReference type="EMBL" id="UINC01139001">
    <property type="protein sequence ID" value="SVD25284.1"/>
    <property type="molecule type" value="Genomic_DNA"/>
</dbReference>
<name>A0A382TT96_9ZZZZ</name>
<dbReference type="InterPro" id="IPR019088">
    <property type="entry name" value="CHP02186-rel_TM"/>
</dbReference>
<proteinExistence type="predicted"/>
<accession>A0A382TT96</accession>
<keyword evidence="1" id="KW-0472">Membrane</keyword>
<evidence type="ECO:0008006" key="3">
    <source>
        <dbReference type="Google" id="ProtNLM"/>
    </source>
</evidence>
<reference evidence="2" key="1">
    <citation type="submission" date="2018-05" db="EMBL/GenBank/DDBJ databases">
        <authorList>
            <person name="Lanie J.A."/>
            <person name="Ng W.-L."/>
            <person name="Kazmierczak K.M."/>
            <person name="Andrzejewski T.M."/>
            <person name="Davidsen T.M."/>
            <person name="Wayne K.J."/>
            <person name="Tettelin H."/>
            <person name="Glass J.I."/>
            <person name="Rusch D."/>
            <person name="Podicherti R."/>
            <person name="Tsui H.-C.T."/>
            <person name="Winkler M.E."/>
        </authorList>
    </citation>
    <scope>NUCLEOTIDE SEQUENCE</scope>
</reference>
<keyword evidence="1" id="KW-1133">Transmembrane helix</keyword>
<evidence type="ECO:0000313" key="2">
    <source>
        <dbReference type="EMBL" id="SVD25284.1"/>
    </source>
</evidence>
<organism evidence="2">
    <name type="scientific">marine metagenome</name>
    <dbReference type="NCBI Taxonomy" id="408172"/>
    <lineage>
        <taxon>unclassified sequences</taxon>
        <taxon>metagenomes</taxon>
        <taxon>ecological metagenomes</taxon>
    </lineage>
</organism>
<protein>
    <recommendedName>
        <fullName evidence="3">Transmembrane protein</fullName>
    </recommendedName>
</protein>